<feature type="transmembrane region" description="Helical" evidence="1">
    <location>
        <begin position="56"/>
        <end position="74"/>
    </location>
</feature>
<evidence type="ECO:0000313" key="4">
    <source>
        <dbReference type="Proteomes" id="UP000295807"/>
    </source>
</evidence>
<evidence type="ECO:0000256" key="1">
    <source>
        <dbReference type="SAM" id="Phobius"/>
    </source>
</evidence>
<feature type="transmembrane region" description="Helical" evidence="1">
    <location>
        <begin position="119"/>
        <end position="136"/>
    </location>
</feature>
<protein>
    <submittedName>
        <fullName evidence="3">Putative acyltransferase</fullName>
    </submittedName>
</protein>
<name>A0A4R3KUP4_9SPHI</name>
<accession>A0A4R3KUP4</accession>
<feature type="transmembrane region" description="Helical" evidence="1">
    <location>
        <begin position="202"/>
        <end position="223"/>
    </location>
</feature>
<keyword evidence="1" id="KW-0812">Transmembrane</keyword>
<dbReference type="EMBL" id="SMAD01000002">
    <property type="protein sequence ID" value="TCS88848.1"/>
    <property type="molecule type" value="Genomic_DNA"/>
</dbReference>
<keyword evidence="4" id="KW-1185">Reference proteome</keyword>
<dbReference type="Pfam" id="PF07786">
    <property type="entry name" value="HGSNAT_cat"/>
    <property type="match status" value="1"/>
</dbReference>
<dbReference type="PANTHER" id="PTHR31061:SF24">
    <property type="entry name" value="LD22376P"/>
    <property type="match status" value="1"/>
</dbReference>
<dbReference type="Proteomes" id="UP000295807">
    <property type="component" value="Unassembled WGS sequence"/>
</dbReference>
<proteinExistence type="predicted"/>
<organism evidence="3 4">
    <name type="scientific">Anseongella ginsenosidimutans</name>
    <dbReference type="NCBI Taxonomy" id="496056"/>
    <lineage>
        <taxon>Bacteria</taxon>
        <taxon>Pseudomonadati</taxon>
        <taxon>Bacteroidota</taxon>
        <taxon>Sphingobacteriia</taxon>
        <taxon>Sphingobacteriales</taxon>
        <taxon>Sphingobacteriaceae</taxon>
        <taxon>Anseongella</taxon>
    </lineage>
</organism>
<gene>
    <name evidence="3" type="ORF">EDD80_10238</name>
</gene>
<keyword evidence="3" id="KW-0012">Acyltransferase</keyword>
<evidence type="ECO:0000313" key="3">
    <source>
        <dbReference type="EMBL" id="TCS88848.1"/>
    </source>
</evidence>
<feature type="transmembrane region" description="Helical" evidence="1">
    <location>
        <begin position="143"/>
        <end position="163"/>
    </location>
</feature>
<dbReference type="RefSeq" id="WP_132127969.1">
    <property type="nucleotide sequence ID" value="NZ_SMAD01000002.1"/>
</dbReference>
<dbReference type="GO" id="GO:0016746">
    <property type="term" value="F:acyltransferase activity"/>
    <property type="evidence" value="ECO:0007669"/>
    <property type="project" value="UniProtKB-KW"/>
</dbReference>
<dbReference type="OrthoDB" id="9788724at2"/>
<feature type="transmembrane region" description="Helical" evidence="1">
    <location>
        <begin position="296"/>
        <end position="317"/>
    </location>
</feature>
<feature type="transmembrane region" description="Helical" evidence="1">
    <location>
        <begin position="347"/>
        <end position="366"/>
    </location>
</feature>
<reference evidence="3 4" key="1">
    <citation type="submission" date="2019-03" db="EMBL/GenBank/DDBJ databases">
        <title>Genomic Encyclopedia of Type Strains, Phase IV (KMG-IV): sequencing the most valuable type-strain genomes for metagenomic binning, comparative biology and taxonomic classification.</title>
        <authorList>
            <person name="Goeker M."/>
        </authorList>
    </citation>
    <scope>NUCLEOTIDE SEQUENCE [LARGE SCALE GENOMIC DNA]</scope>
    <source>
        <strain evidence="3 4">DSM 21100</strain>
    </source>
</reference>
<feature type="transmembrane region" description="Helical" evidence="1">
    <location>
        <begin position="265"/>
        <end position="284"/>
    </location>
</feature>
<sequence length="374" mass="41925">METAAGSTFNKRLLSLDVFRGATVAAMILVNNPGDWGNVYAPLLHAHWNGCTPTDLVFPFFLFIVGVSIAYAISSRKKDPESRRGLVKKILIRTLILFGLGLFLNLFPRFDFSTVRIPGVLQRIALVYMIASFLFLKLSPRSLAWTGGGLLLFYYLSMTLIPVPGVGAASLGPETNLGAWIDRTVLTTSHLWKTSKTWDPEGIWSTIPAVATALAGILCGLWLKKEDAPGNKVAWMFTFGFAGILGGLIWDLFFPINKALWTSSYVLYAGGWAVSGLATLYWLIDVKDFRRFTTPFVIYGINAITVFFVSGLVPRILTRIETVEGMNLRQWLYETFYTPWFSPVNASLAWAVSYILGWYLILWVMYRKNIIIKI</sequence>
<dbReference type="InterPro" id="IPR012429">
    <property type="entry name" value="HGSNAT_cat"/>
</dbReference>
<keyword evidence="3" id="KW-0808">Transferase</keyword>
<dbReference type="AlphaFoldDB" id="A0A4R3KUP4"/>
<feature type="transmembrane region" description="Helical" evidence="1">
    <location>
        <begin position="86"/>
        <end position="107"/>
    </location>
</feature>
<keyword evidence="1" id="KW-1133">Transmembrane helix</keyword>
<dbReference type="PANTHER" id="PTHR31061">
    <property type="entry name" value="LD22376P"/>
    <property type="match status" value="1"/>
</dbReference>
<keyword evidence="1" id="KW-0472">Membrane</keyword>
<evidence type="ECO:0000259" key="2">
    <source>
        <dbReference type="Pfam" id="PF07786"/>
    </source>
</evidence>
<comment type="caution">
    <text evidence="3">The sequence shown here is derived from an EMBL/GenBank/DDBJ whole genome shotgun (WGS) entry which is preliminary data.</text>
</comment>
<feature type="domain" description="Heparan-alpha-glucosaminide N-acetyltransferase catalytic" evidence="2">
    <location>
        <begin position="12"/>
        <end position="226"/>
    </location>
</feature>
<feature type="transmembrane region" description="Helical" evidence="1">
    <location>
        <begin position="235"/>
        <end position="253"/>
    </location>
</feature>